<dbReference type="AlphaFoldDB" id="A0A834IHI0"/>
<evidence type="ECO:0000256" key="1">
    <source>
        <dbReference type="SAM" id="MobiDB-lite"/>
    </source>
</evidence>
<comment type="caution">
    <text evidence="2">The sequence shown here is derived from an EMBL/GenBank/DDBJ whole genome shotgun (WGS) entry which is preliminary data.</text>
</comment>
<organism evidence="2 3">
    <name type="scientific">Rhynchophorus ferrugineus</name>
    <name type="common">Red palm weevil</name>
    <name type="synonym">Curculio ferrugineus</name>
    <dbReference type="NCBI Taxonomy" id="354439"/>
    <lineage>
        <taxon>Eukaryota</taxon>
        <taxon>Metazoa</taxon>
        <taxon>Ecdysozoa</taxon>
        <taxon>Arthropoda</taxon>
        <taxon>Hexapoda</taxon>
        <taxon>Insecta</taxon>
        <taxon>Pterygota</taxon>
        <taxon>Neoptera</taxon>
        <taxon>Endopterygota</taxon>
        <taxon>Coleoptera</taxon>
        <taxon>Polyphaga</taxon>
        <taxon>Cucujiformia</taxon>
        <taxon>Curculionidae</taxon>
        <taxon>Dryophthorinae</taxon>
        <taxon>Rhynchophorus</taxon>
    </lineage>
</organism>
<evidence type="ECO:0000313" key="2">
    <source>
        <dbReference type="EMBL" id="KAF7280869.1"/>
    </source>
</evidence>
<proteinExistence type="predicted"/>
<reference evidence="2" key="1">
    <citation type="submission" date="2020-08" db="EMBL/GenBank/DDBJ databases">
        <title>Genome sequencing and assembly of the red palm weevil Rhynchophorus ferrugineus.</title>
        <authorList>
            <person name="Dias G.B."/>
            <person name="Bergman C.M."/>
            <person name="Manee M."/>
        </authorList>
    </citation>
    <scope>NUCLEOTIDE SEQUENCE</scope>
    <source>
        <strain evidence="2">AA-2017</strain>
        <tissue evidence="2">Whole larva</tissue>
    </source>
</reference>
<dbReference type="Proteomes" id="UP000625711">
    <property type="component" value="Unassembled WGS sequence"/>
</dbReference>
<feature type="region of interest" description="Disordered" evidence="1">
    <location>
        <begin position="1"/>
        <end position="53"/>
    </location>
</feature>
<evidence type="ECO:0000313" key="3">
    <source>
        <dbReference type="Proteomes" id="UP000625711"/>
    </source>
</evidence>
<keyword evidence="3" id="KW-1185">Reference proteome</keyword>
<feature type="compositionally biased region" description="Acidic residues" evidence="1">
    <location>
        <begin position="28"/>
        <end position="39"/>
    </location>
</feature>
<name>A0A834IHI0_RHYFE</name>
<gene>
    <name evidence="2" type="ORF">GWI33_005419</name>
</gene>
<accession>A0A834IHI0</accession>
<sequence>MQPFRSHNCLTKNARTRRGKDEQKVSDELDDDDDEEEEAAAAPRDGADDISTETVRQMELSRITGTIRIYWQLRSGKLATN</sequence>
<protein>
    <submittedName>
        <fullName evidence="2">Uncharacterized protein</fullName>
    </submittedName>
</protein>
<dbReference type="EMBL" id="JAACXV010000271">
    <property type="protein sequence ID" value="KAF7280869.1"/>
    <property type="molecule type" value="Genomic_DNA"/>
</dbReference>